<feature type="domain" description="CCHC-type" evidence="2">
    <location>
        <begin position="328"/>
        <end position="344"/>
    </location>
</feature>
<proteinExistence type="predicted"/>
<organism evidence="3">
    <name type="scientific">Vitis vinifera</name>
    <name type="common">Grape</name>
    <dbReference type="NCBI Taxonomy" id="29760"/>
    <lineage>
        <taxon>Eukaryota</taxon>
        <taxon>Viridiplantae</taxon>
        <taxon>Streptophyta</taxon>
        <taxon>Embryophyta</taxon>
        <taxon>Tracheophyta</taxon>
        <taxon>Spermatophyta</taxon>
        <taxon>Magnoliopsida</taxon>
        <taxon>eudicotyledons</taxon>
        <taxon>Gunneridae</taxon>
        <taxon>Pentapetalae</taxon>
        <taxon>rosids</taxon>
        <taxon>Vitales</taxon>
        <taxon>Vitaceae</taxon>
        <taxon>Viteae</taxon>
        <taxon>Vitis</taxon>
    </lineage>
</organism>
<keyword evidence="1" id="KW-0862">Zinc</keyword>
<dbReference type="EMBL" id="AM463048">
    <property type="protein sequence ID" value="CAN77003.1"/>
    <property type="molecule type" value="Genomic_DNA"/>
</dbReference>
<reference evidence="3" key="1">
    <citation type="journal article" date="2007" name="PLoS ONE">
        <title>The first genome sequence of an elite grapevine cultivar (Pinot noir Vitis vinifera L.): coping with a highly heterozygous genome.</title>
        <authorList>
            <person name="Velasco R."/>
            <person name="Zharkikh A."/>
            <person name="Troggio M."/>
            <person name="Cartwright D.A."/>
            <person name="Cestaro A."/>
            <person name="Pruss D."/>
            <person name="Pindo M."/>
            <person name="FitzGerald L.M."/>
            <person name="Vezzulli S."/>
            <person name="Reid J."/>
            <person name="Malacarne G."/>
            <person name="Iliev D."/>
            <person name="Coppola G."/>
            <person name="Wardell B."/>
            <person name="Micheletti D."/>
            <person name="Macalma T."/>
            <person name="Facci M."/>
            <person name="Mitchell J.T."/>
            <person name="Perazzolli M."/>
            <person name="Eldredge G."/>
            <person name="Gatto P."/>
            <person name="Oyzerski R."/>
            <person name="Moretto M."/>
            <person name="Gutin N."/>
            <person name="Stefanini M."/>
            <person name="Chen Y."/>
            <person name="Segala C."/>
            <person name="Davenport C."/>
            <person name="Dematte L."/>
            <person name="Mraz A."/>
            <person name="Battilana J."/>
            <person name="Stormo K."/>
            <person name="Costa F."/>
            <person name="Tao Q."/>
            <person name="Si-Ammour A."/>
            <person name="Harkins T."/>
            <person name="Lackey A."/>
            <person name="Perbost C."/>
            <person name="Taillon B."/>
            <person name="Stella A."/>
            <person name="Solovyev V."/>
            <person name="Fawcett J.A."/>
            <person name="Sterck L."/>
            <person name="Vandepoele K."/>
            <person name="Grando S.M."/>
            <person name="Toppo S."/>
            <person name="Moser C."/>
            <person name="Lanchbury J."/>
            <person name="Bogden R."/>
            <person name="Skolnick M."/>
            <person name="Sgaramella V."/>
            <person name="Bhatnagar S.K."/>
            <person name="Fontana P."/>
            <person name="Gutin A."/>
            <person name="Van de Peer Y."/>
            <person name="Salamini F."/>
            <person name="Viola R."/>
        </authorList>
    </citation>
    <scope>NUCLEOTIDE SEQUENCE</scope>
</reference>
<keyword evidence="1" id="KW-0863">Zinc-finger</keyword>
<name>A5BKY7_VITVI</name>
<dbReference type="GO" id="GO:0008270">
    <property type="term" value="F:zinc ion binding"/>
    <property type="evidence" value="ECO:0007669"/>
    <property type="project" value="UniProtKB-KW"/>
</dbReference>
<evidence type="ECO:0000259" key="2">
    <source>
        <dbReference type="PROSITE" id="PS50158"/>
    </source>
</evidence>
<dbReference type="GO" id="GO:0003676">
    <property type="term" value="F:nucleic acid binding"/>
    <property type="evidence" value="ECO:0007669"/>
    <property type="project" value="InterPro"/>
</dbReference>
<dbReference type="SUPFAM" id="SSF57756">
    <property type="entry name" value="Retrovirus zinc finger-like domains"/>
    <property type="match status" value="1"/>
</dbReference>
<protein>
    <recommendedName>
        <fullName evidence="2">CCHC-type domain-containing protein</fullName>
    </recommendedName>
</protein>
<evidence type="ECO:0000256" key="1">
    <source>
        <dbReference type="PROSITE-ProRule" id="PRU00047"/>
    </source>
</evidence>
<keyword evidence="1" id="KW-0479">Metal-binding</keyword>
<dbReference type="InterPro" id="IPR001878">
    <property type="entry name" value="Znf_CCHC"/>
</dbReference>
<dbReference type="PROSITE" id="PS50158">
    <property type="entry name" value="ZF_CCHC"/>
    <property type="match status" value="1"/>
</dbReference>
<sequence>MGTCINAFKGMRRLTSRSIVTPCDAHIGRVSHGAKNLNPVGNKILFFGLLEPSRTQLQELGGIMGCSLSSNITHVVTLTVQHHPSTLWYRDKLTRYALNAFLMLTGIRRVCWDFISPASSVINRRRDSECGPHHSINLGKRIHAPNHVRITTPCFVHVPVMQPANFSNIKCDIPELKGDNYKVWKERIILHLGCMDIDCAIRKDKPTIIDTGTTVEKALYEQWEQSNRLSLMFIKTKISDGIRGFVDQHDNVKALLKAIDEQFMTLDKALASTLIMNFLSLRLTNEGMLKMELGENALMTMERKDQNQAKKKGKGKIPPQGGIKKVNRCFFCKKKGHMKKGCTKFQKWLEKKGYAKPKEANANLGSQQSSASNGVQFGAEMKDLQPLEAEHRKLKGNFAALRNQPFAANSREPVLEDDASFVQFCKEVKDHLEWQVLGERYEPLQGASVINFVDYSLHQGAPAAHESAETPIGHESAKDYEAPKLGFFMNLSFQKLCHELYTTLPHS</sequence>
<evidence type="ECO:0000313" key="3">
    <source>
        <dbReference type="EMBL" id="CAN77003.1"/>
    </source>
</evidence>
<gene>
    <name evidence="3" type="ORF">VITISV_028505</name>
</gene>
<accession>A5BKY7</accession>
<dbReference type="AlphaFoldDB" id="A5BKY7"/>
<dbReference type="InterPro" id="IPR036875">
    <property type="entry name" value="Znf_CCHC_sf"/>
</dbReference>